<evidence type="ECO:0000313" key="1">
    <source>
        <dbReference type="EMBL" id="KAI6085878.1"/>
    </source>
</evidence>
<accession>A0ACC0CZQ3</accession>
<evidence type="ECO:0000313" key="2">
    <source>
        <dbReference type="Proteomes" id="UP001497680"/>
    </source>
</evidence>
<sequence>MRAMIAKRKSTENGHHNMRSFLDLPSEIRHRIYKAAGLVVGMNLRLTPRRDDTINLRLTPRRDDTGYFGFQPSAESLCITSNLLQTCKAIIPEVASLVYSQNTLVVVHEHVRFGLEFLRCLSPQQCSALTNLVVQLHLEAPVLGDDFTELEPTPPLDSALVASWQAAARHILSHTRPQTLNLRLFCDTGVGDTTAAVLQPLRDFPGVLKDCELQLHHEKNNNQARALAFDAATRAKGFDPDLRAQPFRFFDLPAEIRRRILEYSDLVTPFKEVYWSASRGFRIATALIRCGRDECDTQLHRGCHFLFCEPLNSLGAGYVCCRRRSAYSSRCQCWVAPRGPFSASRSLYEESLQVLYSCNRIIVVPSKGLRSCLLPDGVRKRLDASKFITRHMWPDVLHNLRTIEFVLPAFDAAYAPVSDELYYSDFRFAIDHLKAYADEPKLSIVISITSPTSIKYGGADDMWIFRRFTGGDSVALRSYAQLLSCLKALQGMRCFFVHLEWARHWTAERAPDFNHLMYSKVNKMESWLEKMVMGQDYDSEAAGKSEPPSIWLCEIRNTLEHVRWRQLPEEQMLTHI</sequence>
<protein>
    <submittedName>
        <fullName evidence="1">Uncharacterized protein</fullName>
    </submittedName>
</protein>
<name>A0ACC0CZQ3_9PEZI</name>
<comment type="caution">
    <text evidence="1">The sequence shown here is derived from an EMBL/GenBank/DDBJ whole genome shotgun (WGS) entry which is preliminary data.</text>
</comment>
<organism evidence="1 2">
    <name type="scientific">Hypoxylon rubiginosum</name>
    <dbReference type="NCBI Taxonomy" id="110542"/>
    <lineage>
        <taxon>Eukaryota</taxon>
        <taxon>Fungi</taxon>
        <taxon>Dikarya</taxon>
        <taxon>Ascomycota</taxon>
        <taxon>Pezizomycotina</taxon>
        <taxon>Sordariomycetes</taxon>
        <taxon>Xylariomycetidae</taxon>
        <taxon>Xylariales</taxon>
        <taxon>Hypoxylaceae</taxon>
        <taxon>Hypoxylon</taxon>
    </lineage>
</organism>
<keyword evidence="2" id="KW-1185">Reference proteome</keyword>
<dbReference type="EMBL" id="MU394321">
    <property type="protein sequence ID" value="KAI6085878.1"/>
    <property type="molecule type" value="Genomic_DNA"/>
</dbReference>
<gene>
    <name evidence="1" type="ORF">F4821DRAFT_270357</name>
</gene>
<dbReference type="Proteomes" id="UP001497680">
    <property type="component" value="Unassembled WGS sequence"/>
</dbReference>
<proteinExistence type="predicted"/>
<reference evidence="1 2" key="1">
    <citation type="journal article" date="2022" name="New Phytol.">
        <title>Ecological generalism drives hyperdiversity of secondary metabolite gene clusters in xylarialean endophytes.</title>
        <authorList>
            <person name="Franco M.E.E."/>
            <person name="Wisecaver J.H."/>
            <person name="Arnold A.E."/>
            <person name="Ju Y.M."/>
            <person name="Slot J.C."/>
            <person name="Ahrendt S."/>
            <person name="Moore L.P."/>
            <person name="Eastman K.E."/>
            <person name="Scott K."/>
            <person name="Konkel Z."/>
            <person name="Mondo S.J."/>
            <person name="Kuo A."/>
            <person name="Hayes R.D."/>
            <person name="Haridas S."/>
            <person name="Andreopoulos B."/>
            <person name="Riley R."/>
            <person name="LaButti K."/>
            <person name="Pangilinan J."/>
            <person name="Lipzen A."/>
            <person name="Amirebrahimi M."/>
            <person name="Yan J."/>
            <person name="Adam C."/>
            <person name="Keymanesh K."/>
            <person name="Ng V."/>
            <person name="Louie K."/>
            <person name="Northen T."/>
            <person name="Drula E."/>
            <person name="Henrissat B."/>
            <person name="Hsieh H.M."/>
            <person name="Youens-Clark K."/>
            <person name="Lutzoni F."/>
            <person name="Miadlikowska J."/>
            <person name="Eastwood D.C."/>
            <person name="Hamelin R.C."/>
            <person name="Grigoriev I.V."/>
            <person name="U'Ren J.M."/>
        </authorList>
    </citation>
    <scope>NUCLEOTIDE SEQUENCE [LARGE SCALE GENOMIC DNA]</scope>
    <source>
        <strain evidence="1 2">ER1909</strain>
    </source>
</reference>